<dbReference type="PANTHER" id="PTHR23090">
    <property type="entry name" value="NH 3 /GLUTAMINE-DEPENDENT NAD + SYNTHETASE"/>
    <property type="match status" value="1"/>
</dbReference>
<evidence type="ECO:0000256" key="13">
    <source>
        <dbReference type="ARBA" id="ARBA00023180"/>
    </source>
</evidence>
<comment type="catalytic activity">
    <reaction evidence="15">
        <text>acetylcholine + H2O = choline + acetate + H(+)</text>
        <dbReference type="Rhea" id="RHEA:17561"/>
        <dbReference type="ChEBI" id="CHEBI:15354"/>
        <dbReference type="ChEBI" id="CHEBI:15355"/>
        <dbReference type="ChEBI" id="CHEBI:15377"/>
        <dbReference type="ChEBI" id="CHEBI:15378"/>
        <dbReference type="ChEBI" id="CHEBI:30089"/>
        <dbReference type="EC" id="3.1.1.7"/>
    </reaction>
</comment>
<keyword evidence="11" id="KW-0531">Neurotransmitter degradation</keyword>
<dbReference type="SUPFAM" id="SSF52402">
    <property type="entry name" value="Adenine nucleotide alpha hydrolases-like"/>
    <property type="match status" value="1"/>
</dbReference>
<dbReference type="Gene3D" id="3.60.110.10">
    <property type="entry name" value="Carbon-nitrogen hydrolase"/>
    <property type="match status" value="1"/>
</dbReference>
<evidence type="ECO:0000313" key="19">
    <source>
        <dbReference type="Proteomes" id="UP000887458"/>
    </source>
</evidence>
<keyword evidence="7" id="KW-0436">Ligase</keyword>
<dbReference type="InterPro" id="IPR019819">
    <property type="entry name" value="Carboxylesterase_B_CS"/>
</dbReference>
<keyword evidence="8" id="KW-0547">Nucleotide-binding</keyword>
<keyword evidence="12" id="KW-0520">NAD</keyword>
<dbReference type="SUPFAM" id="SSF53474">
    <property type="entry name" value="alpha/beta-Hydrolases"/>
    <property type="match status" value="1"/>
</dbReference>
<dbReference type="InterPro" id="IPR022310">
    <property type="entry name" value="NAD/GMP_synthase"/>
</dbReference>
<dbReference type="CDD" id="cd07570">
    <property type="entry name" value="GAT_Gln-NAD-synth"/>
    <property type="match status" value="1"/>
</dbReference>
<dbReference type="InterPro" id="IPR000997">
    <property type="entry name" value="Cholinesterase"/>
</dbReference>
<keyword evidence="16" id="KW-0812">Transmembrane</keyword>
<dbReference type="Pfam" id="PF00795">
    <property type="entry name" value="CN_hydrolase"/>
    <property type="match status" value="1"/>
</dbReference>
<evidence type="ECO:0000256" key="14">
    <source>
        <dbReference type="ARBA" id="ARBA00030681"/>
    </source>
</evidence>
<evidence type="ECO:0000256" key="2">
    <source>
        <dbReference type="ARBA" id="ARBA00005964"/>
    </source>
</evidence>
<keyword evidence="13" id="KW-0325">Glycoprotein</keyword>
<evidence type="ECO:0000256" key="12">
    <source>
        <dbReference type="ARBA" id="ARBA00023027"/>
    </source>
</evidence>
<keyword evidence="16" id="KW-1133">Transmembrane helix</keyword>
<evidence type="ECO:0000256" key="15">
    <source>
        <dbReference type="ARBA" id="ARBA00048484"/>
    </source>
</evidence>
<feature type="transmembrane region" description="Helical" evidence="16">
    <location>
        <begin position="9"/>
        <end position="29"/>
    </location>
</feature>
<dbReference type="Pfam" id="PF00135">
    <property type="entry name" value="COesterase"/>
    <property type="match status" value="1"/>
</dbReference>
<dbReference type="InterPro" id="IPR036526">
    <property type="entry name" value="C-N_Hydrolase_sf"/>
</dbReference>
<keyword evidence="9" id="KW-0378">Hydrolase</keyword>
<organism evidence="18 19">
    <name type="scientific">Dermatophagoides pteronyssinus</name>
    <name type="common">European house dust mite</name>
    <dbReference type="NCBI Taxonomy" id="6956"/>
    <lineage>
        <taxon>Eukaryota</taxon>
        <taxon>Metazoa</taxon>
        <taxon>Ecdysozoa</taxon>
        <taxon>Arthropoda</taxon>
        <taxon>Chelicerata</taxon>
        <taxon>Arachnida</taxon>
        <taxon>Acari</taxon>
        <taxon>Acariformes</taxon>
        <taxon>Sarcoptiformes</taxon>
        <taxon>Astigmata</taxon>
        <taxon>Psoroptidia</taxon>
        <taxon>Analgoidea</taxon>
        <taxon>Pyroglyphidae</taxon>
        <taxon>Dermatophagoidinae</taxon>
        <taxon>Dermatophagoides</taxon>
    </lineage>
</organism>
<evidence type="ECO:0000256" key="11">
    <source>
        <dbReference type="ARBA" id="ARBA00022867"/>
    </source>
</evidence>
<keyword evidence="16" id="KW-0472">Membrane</keyword>
<evidence type="ECO:0000256" key="5">
    <source>
        <dbReference type="ARBA" id="ARBA00013276"/>
    </source>
</evidence>
<evidence type="ECO:0000256" key="3">
    <source>
        <dbReference type="ARBA" id="ARBA00007145"/>
    </source>
</evidence>
<comment type="similarity">
    <text evidence="3">In the C-terminal section; belongs to the NAD synthetase family.</text>
</comment>
<dbReference type="SUPFAM" id="SSF56317">
    <property type="entry name" value="Carbon-nitrogen hydrolase"/>
    <property type="match status" value="1"/>
</dbReference>
<dbReference type="Gene3D" id="3.40.50.620">
    <property type="entry name" value="HUPs"/>
    <property type="match status" value="1"/>
</dbReference>
<dbReference type="PANTHER" id="PTHR23090:SF9">
    <property type="entry name" value="GLUTAMINE-DEPENDENT NAD(+) SYNTHETASE"/>
    <property type="match status" value="1"/>
</dbReference>
<dbReference type="NCBIfam" id="TIGR00552">
    <property type="entry name" value="nadE"/>
    <property type="match status" value="1"/>
</dbReference>
<evidence type="ECO:0000259" key="17">
    <source>
        <dbReference type="PROSITE" id="PS50263"/>
    </source>
</evidence>
<evidence type="ECO:0000313" key="18">
    <source>
        <dbReference type="EMBL" id="KAH9421013.1"/>
    </source>
</evidence>
<accession>A0ABQ8JEJ7</accession>
<dbReference type="InterPro" id="IPR003694">
    <property type="entry name" value="NAD_synthase"/>
</dbReference>
<dbReference type="Gene3D" id="3.40.50.1820">
    <property type="entry name" value="alpha/beta hydrolase"/>
    <property type="match status" value="1"/>
</dbReference>
<feature type="domain" description="CN hydrolase" evidence="17">
    <location>
        <begin position="580"/>
        <end position="871"/>
    </location>
</feature>
<dbReference type="PROSITE" id="PS00941">
    <property type="entry name" value="CARBOXYLESTERASE_B_2"/>
    <property type="match status" value="1"/>
</dbReference>
<evidence type="ECO:0000256" key="9">
    <source>
        <dbReference type="ARBA" id="ARBA00022801"/>
    </source>
</evidence>
<comment type="similarity">
    <text evidence="2">Belongs to the type-B carboxylesterase/lipase family.</text>
</comment>
<evidence type="ECO:0000256" key="16">
    <source>
        <dbReference type="SAM" id="Phobius"/>
    </source>
</evidence>
<comment type="pathway">
    <text evidence="1">Cofactor biosynthesis; NAD(+) biosynthesis; NAD(+) from deamido-NAD(+) (L-Gln route): step 1/1.</text>
</comment>
<evidence type="ECO:0000256" key="10">
    <source>
        <dbReference type="ARBA" id="ARBA00022840"/>
    </source>
</evidence>
<evidence type="ECO:0000256" key="6">
    <source>
        <dbReference type="ARBA" id="ARBA00017309"/>
    </source>
</evidence>
<comment type="caution">
    <text evidence="18">The sequence shown here is derived from an EMBL/GenBank/DDBJ whole genome shotgun (WGS) entry which is preliminary data.</text>
</comment>
<dbReference type="InterPro" id="IPR029058">
    <property type="entry name" value="AB_hydrolase_fold"/>
</dbReference>
<dbReference type="EC" id="6.3.5.1" evidence="4"/>
<dbReference type="InterPro" id="IPR003010">
    <property type="entry name" value="C-N_Hydrolase"/>
</dbReference>
<gene>
    <name evidence="18" type="primary">NADSYN1</name>
    <name evidence="18" type="ORF">DERP_001454</name>
</gene>
<reference evidence="18 19" key="2">
    <citation type="journal article" date="2022" name="Mol. Biol. Evol.">
        <title>Comparative Genomics Reveals Insights into the Divergent Evolution of Astigmatic Mites and Household Pest Adaptations.</title>
        <authorList>
            <person name="Xiong Q."/>
            <person name="Wan A.T."/>
            <person name="Liu X."/>
            <person name="Fung C.S."/>
            <person name="Xiao X."/>
            <person name="Malainual N."/>
            <person name="Hou J."/>
            <person name="Wang L."/>
            <person name="Wang M."/>
            <person name="Yang K.Y."/>
            <person name="Cui Y."/>
            <person name="Leung E.L."/>
            <person name="Nong W."/>
            <person name="Shin S.K."/>
            <person name="Au S.W."/>
            <person name="Jeong K.Y."/>
            <person name="Chew F.T."/>
            <person name="Hui J.H."/>
            <person name="Leung T.F."/>
            <person name="Tungtrongchitr A."/>
            <person name="Zhong N."/>
            <person name="Liu Z."/>
            <person name="Tsui S.K."/>
        </authorList>
    </citation>
    <scope>NUCLEOTIDE SEQUENCE [LARGE SCALE GENOMIC DNA]</scope>
    <source>
        <strain evidence="18">Derp</strain>
    </source>
</reference>
<dbReference type="EMBL" id="NJHN03000047">
    <property type="protein sequence ID" value="KAH9421013.1"/>
    <property type="molecule type" value="Genomic_DNA"/>
</dbReference>
<dbReference type="InterPro" id="IPR014445">
    <property type="entry name" value="Gln-dep_NAD_synthase"/>
</dbReference>
<dbReference type="Pfam" id="PF02540">
    <property type="entry name" value="NAD_synthase"/>
    <property type="match status" value="1"/>
</dbReference>
<evidence type="ECO:0000256" key="4">
    <source>
        <dbReference type="ARBA" id="ARBA00012743"/>
    </source>
</evidence>
<name>A0ABQ8JEJ7_DERPT</name>
<dbReference type="HAMAP" id="MF_02090">
    <property type="entry name" value="NadE_glutamine_dep"/>
    <property type="match status" value="1"/>
</dbReference>
<dbReference type="InterPro" id="IPR002018">
    <property type="entry name" value="CarbesteraseB"/>
</dbReference>
<keyword evidence="10" id="KW-0067">ATP-binding</keyword>
<evidence type="ECO:0000256" key="1">
    <source>
        <dbReference type="ARBA" id="ARBA00005188"/>
    </source>
</evidence>
<dbReference type="InterPro" id="IPR014729">
    <property type="entry name" value="Rossmann-like_a/b/a_fold"/>
</dbReference>
<dbReference type="CDD" id="cd00553">
    <property type="entry name" value="NAD_synthase"/>
    <property type="match status" value="1"/>
</dbReference>
<dbReference type="EC" id="3.1.1.7" evidence="5"/>
<dbReference type="PRINTS" id="PR00878">
    <property type="entry name" value="CHOLNESTRASE"/>
</dbReference>
<reference evidence="18 19" key="1">
    <citation type="journal article" date="2018" name="J. Allergy Clin. Immunol.">
        <title>High-quality assembly of Dermatophagoides pteronyssinus genome and transcriptome reveals a wide range of novel allergens.</title>
        <authorList>
            <person name="Liu X.Y."/>
            <person name="Yang K.Y."/>
            <person name="Wang M.Q."/>
            <person name="Kwok J.S."/>
            <person name="Zeng X."/>
            <person name="Yang Z."/>
            <person name="Xiao X.J."/>
            <person name="Lau C.P."/>
            <person name="Li Y."/>
            <person name="Huang Z.M."/>
            <person name="Ba J.G."/>
            <person name="Yim A.K."/>
            <person name="Ouyang C.Y."/>
            <person name="Ngai S.M."/>
            <person name="Chan T.F."/>
            <person name="Leung E.L."/>
            <person name="Liu L."/>
            <person name="Liu Z.G."/>
            <person name="Tsui S.K."/>
        </authorList>
    </citation>
    <scope>NUCLEOTIDE SEQUENCE [LARGE SCALE GENOMIC DNA]</scope>
    <source>
        <strain evidence="18">Derp</strain>
    </source>
</reference>
<dbReference type="PROSITE" id="PS50263">
    <property type="entry name" value="CN_HYDROLASE"/>
    <property type="match status" value="1"/>
</dbReference>
<dbReference type="Proteomes" id="UP000887458">
    <property type="component" value="Unassembled WGS sequence"/>
</dbReference>
<keyword evidence="19" id="KW-1185">Reference proteome</keyword>
<sequence length="1315" mass="151545">MSKIYNKSIIGLTVVNAILLVIIYVLYYGKPNSLTDGKRTKLNVNKIIVETESGKISGFNEKIDGDQIRVFLGIPYADAPIGELRFQPPKSKQQWNETIDANHWPNPCMQPDQSLQLNNYNFSEDCLYLNIWSPVSNDSLKPVIVVIHTGAFIFGSASEFKYNGLFLAHHAEVVVVTFNYRLNFYGFFYRLNMTNIIPNVGMLDQVEALKWIHKYIRYFGGDASRITLVGQSSAALSVGMHILSPLSQGLFSQAILMSGSPLQINEMNDPEQVTKFWSNYLRYMNCNNAENIIDCVDSKIVKNRSRLVSMEMVKQLAEDKLFVNIPIMIDGHFQPNNPIKLLENLSNMNLSILYGYTNDEGSWIAMLEDREYFGTQIRLHMQSLYQAMRTAEIFLNKMFTSLPINKTKIIDYYFNPLLKIHNTEMATADTNILHRIITNMLGDRYIVCPMENFIDSLLATKKSSIYQYYWQYKGSHRTSSFWNTFQRVWCGDWMGSCHSFEMFAMFGIPFLQPTLFDHSDRLVSMELIQMIKYFIHKRRLPWPLLDSNQKIFYNLDSDNEKYIFGNNFKNYDCKNTWNNFYQTICTLNQLCLDFQGNLSRILKSIDRAIELGASIRLGPELEITGYGCEDAFYEVDTVFHSWQILGEILKQNYRNIMICIGMPVIKDSCLYNCVTVIFNSKIVYIRAKNRLAIHGNYRESRYFKPWNDGTNGSISWFELPPLITEICGQKRVPFGDGAIIEIKDNVIDSSDLQASLGVLRIGFEICEELWHSDTQSNRHFGLRACHLVVNPSSSYWELRKLDNAYNHVRSVTSKTGGVYAYVNNIGCDGGGRLCFYGRSFVVENGNLLSMSNVSLDELFEEVSVTLSIVDPVNIQQFRLQNNIAIRSCSVSEKFIKFNDSKPYEDNSTLYSDISDANTISMENSEFFKNSIIGNSTTNISKNFVQLCPEEEIMRYCSLWLWDYLRRCIPGGIKGFIVPLSGGLDSSSVVCIVYSLCRFLYHQIYFVKNRIVIESLKPILDVENNQVELQPRDICQRLLRCCYLRTKFSGQDSFNRAKNLAQLVGADFQTYDFTDIYHKIIDTVPLGIESKSTDDVTIQQQNVQARIRMVLTYYMSECNRLVLATGNVDEALVGYLTKYDCSSADLNPIGSISKNDLKRFMIYSKKIIPNSEQVLDHIINAIPSAELTGQDQKDEEDLGLTYDELSLFGRIRRGIHGTYGPYGMFCKIWNDRYSDHVRLAFNGQTVEPKLLASKVKRFFTLYARNRHKQTILTPSLHTETYSPDDNRFDHRQFLFNTQWPWQFEQIDKMIEKILNK</sequence>
<evidence type="ECO:0000256" key="7">
    <source>
        <dbReference type="ARBA" id="ARBA00022598"/>
    </source>
</evidence>
<proteinExistence type="inferred from homology"/>
<evidence type="ECO:0000256" key="8">
    <source>
        <dbReference type="ARBA" id="ARBA00022741"/>
    </source>
</evidence>
<protein>
    <recommendedName>
        <fullName evidence="6">Glutamine-dependent NAD(+) synthetase</fullName>
        <ecNumber evidence="5">3.1.1.7</ecNumber>
        <ecNumber evidence="4">6.3.5.1</ecNumber>
    </recommendedName>
    <alternativeName>
        <fullName evidence="14">NAD(+) synthase [glutamine-hydrolyzing]</fullName>
    </alternativeName>
</protein>